<dbReference type="PANTHER" id="PTHR10434:SF40">
    <property type="entry name" value="1-ACYL-SN-GLYCEROL-3-PHOSPHATE ACYLTRANSFERASE"/>
    <property type="match status" value="1"/>
</dbReference>
<keyword evidence="2 6" id="KW-0808">Transferase</keyword>
<evidence type="ECO:0000313" key="7">
    <source>
        <dbReference type="Proteomes" id="UP000503336"/>
    </source>
</evidence>
<comment type="pathway">
    <text evidence="1">Lipid metabolism.</text>
</comment>
<accession>A0A7L5BYB3</accession>
<evidence type="ECO:0000256" key="3">
    <source>
        <dbReference type="ARBA" id="ARBA00023315"/>
    </source>
</evidence>
<proteinExistence type="predicted"/>
<organism evidence="6 7">
    <name type="scientific">Pikeienuella piscinae</name>
    <dbReference type="NCBI Taxonomy" id="2748098"/>
    <lineage>
        <taxon>Bacteria</taxon>
        <taxon>Pseudomonadati</taxon>
        <taxon>Pseudomonadota</taxon>
        <taxon>Alphaproteobacteria</taxon>
        <taxon>Rhodobacterales</taxon>
        <taxon>Paracoccaceae</taxon>
        <taxon>Pikeienuella</taxon>
    </lineage>
</organism>
<dbReference type="PROSITE" id="PS51257">
    <property type="entry name" value="PROKAR_LIPOPROTEIN"/>
    <property type="match status" value="1"/>
</dbReference>
<gene>
    <name evidence="6" type="ORF">G5B40_07025</name>
</gene>
<reference evidence="6 7" key="1">
    <citation type="submission" date="2020-02" db="EMBL/GenBank/DDBJ databases">
        <title>complete genome sequence of Rhodobacteraceae bacterium.</title>
        <authorList>
            <person name="Park J."/>
            <person name="Kim Y.-S."/>
            <person name="Kim K.-H."/>
        </authorList>
    </citation>
    <scope>NUCLEOTIDE SEQUENCE [LARGE SCALE GENOMIC DNA]</scope>
    <source>
        <strain evidence="6 7">RR4-56</strain>
    </source>
</reference>
<keyword evidence="4" id="KW-0812">Transmembrane</keyword>
<evidence type="ECO:0000256" key="1">
    <source>
        <dbReference type="ARBA" id="ARBA00005189"/>
    </source>
</evidence>
<keyword evidence="4" id="KW-1133">Transmembrane helix</keyword>
<dbReference type="RefSeq" id="WP_165096791.1">
    <property type="nucleotide sequence ID" value="NZ_CP049056.1"/>
</dbReference>
<keyword evidence="3 6" id="KW-0012">Acyltransferase</keyword>
<feature type="transmembrane region" description="Helical" evidence="4">
    <location>
        <begin position="12"/>
        <end position="32"/>
    </location>
</feature>
<dbReference type="GO" id="GO:0006654">
    <property type="term" value="P:phosphatidic acid biosynthetic process"/>
    <property type="evidence" value="ECO:0007669"/>
    <property type="project" value="TreeGrafter"/>
</dbReference>
<dbReference type="Proteomes" id="UP000503336">
    <property type="component" value="Chromosome"/>
</dbReference>
<dbReference type="SUPFAM" id="SSF69593">
    <property type="entry name" value="Glycerol-3-phosphate (1)-acyltransferase"/>
    <property type="match status" value="1"/>
</dbReference>
<protein>
    <submittedName>
        <fullName evidence="6">1-acyl-sn-glycerol-3-phosphate acyltransferase</fullName>
    </submittedName>
</protein>
<dbReference type="PANTHER" id="PTHR10434">
    <property type="entry name" value="1-ACYL-SN-GLYCEROL-3-PHOSPHATE ACYLTRANSFERASE"/>
    <property type="match status" value="1"/>
</dbReference>
<keyword evidence="7" id="KW-1185">Reference proteome</keyword>
<dbReference type="GO" id="GO:0003841">
    <property type="term" value="F:1-acylglycerol-3-phosphate O-acyltransferase activity"/>
    <property type="evidence" value="ECO:0007669"/>
    <property type="project" value="TreeGrafter"/>
</dbReference>
<dbReference type="AlphaFoldDB" id="A0A7L5BYB3"/>
<sequence>MTGLRVAVFNLVFYAVTFVWAMYIAIACRFVSADSARAKIARWCRWVQWWVRAALGGRIEVRGAENIPEGPYVIAPKHQSELDVCVIFGRHSDCGAVVMKELADLPFLGKLIEKLDLIAVSVEHGPQGLTDMIRDGARRVAGRGRPILIYPEGELMALGARARYRTGVFNIYDAAQIPVVPVAQSLGAIWPKREWRKKPGRTGAIRYLPPIPPGLAKEEFMARLESDIEEATMALIREHASDADLVAAEDRYARKAGNEG</sequence>
<evidence type="ECO:0000313" key="6">
    <source>
        <dbReference type="EMBL" id="QIE55226.1"/>
    </source>
</evidence>
<keyword evidence="4" id="KW-0472">Membrane</keyword>
<feature type="domain" description="Phospholipid/glycerol acyltransferase" evidence="5">
    <location>
        <begin position="72"/>
        <end position="187"/>
    </location>
</feature>
<name>A0A7L5BYB3_9RHOB</name>
<dbReference type="EMBL" id="CP049056">
    <property type="protein sequence ID" value="QIE55226.1"/>
    <property type="molecule type" value="Genomic_DNA"/>
</dbReference>
<evidence type="ECO:0000259" key="5">
    <source>
        <dbReference type="SMART" id="SM00563"/>
    </source>
</evidence>
<dbReference type="InterPro" id="IPR002123">
    <property type="entry name" value="Plipid/glycerol_acylTrfase"/>
</dbReference>
<dbReference type="SMART" id="SM00563">
    <property type="entry name" value="PlsC"/>
    <property type="match status" value="1"/>
</dbReference>
<evidence type="ECO:0000256" key="4">
    <source>
        <dbReference type="SAM" id="Phobius"/>
    </source>
</evidence>
<dbReference type="CDD" id="cd07989">
    <property type="entry name" value="LPLAT_AGPAT-like"/>
    <property type="match status" value="1"/>
</dbReference>
<dbReference type="KEGG" id="hdh:G5B40_07025"/>
<dbReference type="Pfam" id="PF01553">
    <property type="entry name" value="Acyltransferase"/>
    <property type="match status" value="1"/>
</dbReference>
<evidence type="ECO:0000256" key="2">
    <source>
        <dbReference type="ARBA" id="ARBA00022679"/>
    </source>
</evidence>